<dbReference type="Proteomes" id="UP000077339">
    <property type="component" value="Unassembled WGS sequence"/>
</dbReference>
<gene>
    <name evidence="16" type="primary">coaX</name>
    <name evidence="17" type="ORF">AT15_02960</name>
</gene>
<evidence type="ECO:0000256" key="15">
    <source>
        <dbReference type="ARBA" id="ARBA00040883"/>
    </source>
</evidence>
<comment type="pathway">
    <text evidence="4 16">Cofactor biosynthesis; coenzyme A biosynthesis; CoA from (R)-pantothenate: step 1/5.</text>
</comment>
<reference evidence="17 18" key="1">
    <citation type="submission" date="2014-02" db="EMBL/GenBank/DDBJ databases">
        <title>Kosmotoga genome sequencing.</title>
        <authorList>
            <person name="Pollo S.M."/>
            <person name="Charchuk R."/>
            <person name="Nesbo C.L."/>
        </authorList>
    </citation>
    <scope>NUCLEOTIDE SEQUENCE [LARGE SCALE GENOMIC DNA]</scope>
    <source>
        <strain evidence="17 18">S304</strain>
    </source>
</reference>
<comment type="similarity">
    <text evidence="14 16">Belongs to the type III pantothenate kinase family.</text>
</comment>
<evidence type="ECO:0000256" key="1">
    <source>
        <dbReference type="ARBA" id="ARBA00001206"/>
    </source>
</evidence>
<dbReference type="EMBL" id="JFHK01000002">
    <property type="protein sequence ID" value="OAA31804.1"/>
    <property type="molecule type" value="Genomic_DNA"/>
</dbReference>
<comment type="function">
    <text evidence="16">Catalyzes the phosphorylation of pantothenate (Pan), the first step in CoA biosynthesis.</text>
</comment>
<feature type="binding site" evidence="16">
    <location>
        <position position="132"/>
    </location>
    <ligand>
        <name>ATP</name>
        <dbReference type="ChEBI" id="CHEBI:30616"/>
    </ligand>
</feature>
<dbReference type="SUPFAM" id="SSF53067">
    <property type="entry name" value="Actin-like ATPase domain"/>
    <property type="match status" value="2"/>
</dbReference>
<evidence type="ECO:0000256" key="3">
    <source>
        <dbReference type="ARBA" id="ARBA00004496"/>
    </source>
</evidence>
<dbReference type="AlphaFoldDB" id="A0A182C7V5"/>
<dbReference type="InterPro" id="IPR004619">
    <property type="entry name" value="Type_III_PanK"/>
</dbReference>
<dbReference type="GO" id="GO:0046872">
    <property type="term" value="F:metal ion binding"/>
    <property type="evidence" value="ECO:0007669"/>
    <property type="project" value="UniProtKB-KW"/>
</dbReference>
<proteinExistence type="inferred from homology"/>
<comment type="subcellular location">
    <subcellularLocation>
        <location evidence="3 16">Cytoplasm</location>
    </subcellularLocation>
</comment>
<dbReference type="STRING" id="1453497.AT15_02960"/>
<dbReference type="GO" id="GO:0004594">
    <property type="term" value="F:pantothenate kinase activity"/>
    <property type="evidence" value="ECO:0007669"/>
    <property type="project" value="UniProtKB-UniRule"/>
</dbReference>
<dbReference type="PANTHER" id="PTHR34265:SF1">
    <property type="entry name" value="TYPE III PANTOTHENATE KINASE"/>
    <property type="match status" value="1"/>
</dbReference>
<dbReference type="OrthoDB" id="9804707at2"/>
<dbReference type="GO" id="GO:0005524">
    <property type="term" value="F:ATP binding"/>
    <property type="evidence" value="ECO:0007669"/>
    <property type="project" value="UniProtKB-UniRule"/>
</dbReference>
<feature type="binding site" evidence="16">
    <location>
        <position position="129"/>
    </location>
    <ligand>
        <name>K(+)</name>
        <dbReference type="ChEBI" id="CHEBI:29103"/>
    </ligand>
</feature>
<dbReference type="Pfam" id="PF03309">
    <property type="entry name" value="Pan_kinase"/>
    <property type="match status" value="1"/>
</dbReference>
<evidence type="ECO:0000256" key="6">
    <source>
        <dbReference type="ARBA" id="ARBA00012102"/>
    </source>
</evidence>
<dbReference type="PANTHER" id="PTHR34265">
    <property type="entry name" value="TYPE III PANTOTHENATE KINASE"/>
    <property type="match status" value="1"/>
</dbReference>
<name>A0A182C7V5_9BACT</name>
<keyword evidence="12 16" id="KW-0630">Potassium</keyword>
<evidence type="ECO:0000313" key="18">
    <source>
        <dbReference type="Proteomes" id="UP000077339"/>
    </source>
</evidence>
<evidence type="ECO:0000256" key="13">
    <source>
        <dbReference type="ARBA" id="ARBA00022993"/>
    </source>
</evidence>
<dbReference type="RefSeq" id="WP_068345413.1">
    <property type="nucleotide sequence ID" value="NZ_JFHK01000002.1"/>
</dbReference>
<evidence type="ECO:0000256" key="5">
    <source>
        <dbReference type="ARBA" id="ARBA00011738"/>
    </source>
</evidence>
<keyword evidence="16" id="KW-0479">Metal-binding</keyword>
<feature type="active site" description="Proton acceptor" evidence="16">
    <location>
        <position position="109"/>
    </location>
</feature>
<accession>A0A182C7V5</accession>
<dbReference type="InterPro" id="IPR043129">
    <property type="entry name" value="ATPase_NBD"/>
</dbReference>
<organism evidence="17 18">
    <name type="scientific">Kosmotoga arenicorallina S304</name>
    <dbReference type="NCBI Taxonomy" id="1453497"/>
    <lineage>
        <taxon>Bacteria</taxon>
        <taxon>Thermotogati</taxon>
        <taxon>Thermotogota</taxon>
        <taxon>Thermotogae</taxon>
        <taxon>Kosmotogales</taxon>
        <taxon>Kosmotogaceae</taxon>
        <taxon>Kosmotoga</taxon>
    </lineage>
</organism>
<sequence length="265" mass="29208">MELLVDVGNTNTVFGLWDGDALKAKWRISTVRLGTEDEIYIMVKEFLNRNGSTVEGITDLCVASVVPSVNSSFKYFAEKYINKNALFVSALENIGVKWDVDFPPEIGADRVANILGAKSFYGDNVIIIDVGTAITIDVLKDSAFLGGAIIPGPYVSMKALFSGTAKLPQVELHFVENPIGRNTGDNIRIGIINTTFFGLQSLVSQIIKYYPVKPVVVATGGYARLFDKRDGFFDFINAELTLKGIKEFCKRVRNLEEDIANKSMD</sequence>
<dbReference type="PATRIC" id="fig|1453497.3.peg.587"/>
<dbReference type="NCBIfam" id="NF009848">
    <property type="entry name" value="PRK13318.1-6"/>
    <property type="match status" value="1"/>
</dbReference>
<evidence type="ECO:0000256" key="4">
    <source>
        <dbReference type="ARBA" id="ARBA00005225"/>
    </source>
</evidence>
<evidence type="ECO:0000256" key="14">
    <source>
        <dbReference type="ARBA" id="ARBA00038036"/>
    </source>
</evidence>
<evidence type="ECO:0000256" key="8">
    <source>
        <dbReference type="ARBA" id="ARBA00022679"/>
    </source>
</evidence>
<comment type="subunit">
    <text evidence="5 16">Homodimer.</text>
</comment>
<evidence type="ECO:0000256" key="16">
    <source>
        <dbReference type="HAMAP-Rule" id="MF_01274"/>
    </source>
</evidence>
<dbReference type="GO" id="GO:0015937">
    <property type="term" value="P:coenzyme A biosynthetic process"/>
    <property type="evidence" value="ECO:0007669"/>
    <property type="project" value="UniProtKB-UniRule"/>
</dbReference>
<evidence type="ECO:0000256" key="10">
    <source>
        <dbReference type="ARBA" id="ARBA00022777"/>
    </source>
</evidence>
<keyword evidence="9 16" id="KW-0547">Nucleotide-binding</keyword>
<comment type="cofactor">
    <cofactor evidence="2">
        <name>K(+)</name>
        <dbReference type="ChEBI" id="CHEBI:29103"/>
    </cofactor>
</comment>
<evidence type="ECO:0000256" key="11">
    <source>
        <dbReference type="ARBA" id="ARBA00022840"/>
    </source>
</evidence>
<dbReference type="Gene3D" id="3.30.420.40">
    <property type="match status" value="2"/>
</dbReference>
<keyword evidence="13 16" id="KW-0173">Coenzyme A biosynthesis</keyword>
<comment type="cofactor">
    <cofactor evidence="16">
        <name>NH4(+)</name>
        <dbReference type="ChEBI" id="CHEBI:28938"/>
    </cofactor>
    <cofactor evidence="16">
        <name>K(+)</name>
        <dbReference type="ChEBI" id="CHEBI:29103"/>
    </cofactor>
    <text evidence="16">A monovalent cation. Ammonium or potassium.</text>
</comment>
<feature type="binding site" evidence="16">
    <location>
        <position position="183"/>
    </location>
    <ligand>
        <name>substrate</name>
    </ligand>
</feature>
<dbReference type="GO" id="GO:0005737">
    <property type="term" value="C:cytoplasm"/>
    <property type="evidence" value="ECO:0007669"/>
    <property type="project" value="UniProtKB-SubCell"/>
</dbReference>
<evidence type="ECO:0000256" key="7">
    <source>
        <dbReference type="ARBA" id="ARBA00022490"/>
    </source>
</evidence>
<dbReference type="UniPathway" id="UPA00241">
    <property type="reaction ID" value="UER00352"/>
</dbReference>
<evidence type="ECO:0000256" key="12">
    <source>
        <dbReference type="ARBA" id="ARBA00022958"/>
    </source>
</evidence>
<dbReference type="EC" id="2.7.1.33" evidence="6 16"/>
<keyword evidence="10 16" id="KW-0418">Kinase</keyword>
<evidence type="ECO:0000256" key="2">
    <source>
        <dbReference type="ARBA" id="ARBA00001958"/>
    </source>
</evidence>
<comment type="catalytic activity">
    <reaction evidence="1 16">
        <text>(R)-pantothenate + ATP = (R)-4'-phosphopantothenate + ADP + H(+)</text>
        <dbReference type="Rhea" id="RHEA:16373"/>
        <dbReference type="ChEBI" id="CHEBI:10986"/>
        <dbReference type="ChEBI" id="CHEBI:15378"/>
        <dbReference type="ChEBI" id="CHEBI:29032"/>
        <dbReference type="ChEBI" id="CHEBI:30616"/>
        <dbReference type="ChEBI" id="CHEBI:456216"/>
        <dbReference type="EC" id="2.7.1.33"/>
    </reaction>
</comment>
<keyword evidence="7 16" id="KW-0963">Cytoplasm</keyword>
<keyword evidence="11 16" id="KW-0067">ATP-binding</keyword>
<keyword evidence="8 16" id="KW-0808">Transferase</keyword>
<feature type="binding site" evidence="16">
    <location>
        <begin position="6"/>
        <end position="13"/>
    </location>
    <ligand>
        <name>ATP</name>
        <dbReference type="ChEBI" id="CHEBI:30616"/>
    </ligand>
</feature>
<comment type="caution">
    <text evidence="17">The sequence shown here is derived from an EMBL/GenBank/DDBJ whole genome shotgun (WGS) entry which is preliminary data.</text>
</comment>
<evidence type="ECO:0000313" key="17">
    <source>
        <dbReference type="EMBL" id="OAA31804.1"/>
    </source>
</evidence>
<feature type="binding site" evidence="16">
    <location>
        <begin position="107"/>
        <end position="110"/>
    </location>
    <ligand>
        <name>substrate</name>
    </ligand>
</feature>
<dbReference type="HAMAP" id="MF_01274">
    <property type="entry name" value="Pantothen_kinase_3"/>
    <property type="match status" value="1"/>
</dbReference>
<keyword evidence="18" id="KW-1185">Reference proteome</keyword>
<dbReference type="NCBIfam" id="TIGR00671">
    <property type="entry name" value="baf"/>
    <property type="match status" value="1"/>
</dbReference>
<dbReference type="CDD" id="cd24015">
    <property type="entry name" value="ASKHA_NBD_PanK-III"/>
    <property type="match status" value="1"/>
</dbReference>
<evidence type="ECO:0000256" key="9">
    <source>
        <dbReference type="ARBA" id="ARBA00022741"/>
    </source>
</evidence>
<protein>
    <recommendedName>
        <fullName evidence="15 16">Type III pantothenate kinase</fullName>
        <ecNumber evidence="6 16">2.7.1.33</ecNumber>
    </recommendedName>
    <alternativeName>
        <fullName evidence="16">PanK-III</fullName>
    </alternativeName>
    <alternativeName>
        <fullName evidence="16">Pantothenic acid kinase</fullName>
    </alternativeName>
</protein>
<comment type="caution">
    <text evidence="16">Lacks conserved residue(s) required for the propagation of feature annotation.</text>
</comment>